<accession>A0A5B0PRY0</accession>
<keyword evidence="4" id="KW-1185">Reference proteome</keyword>
<proteinExistence type="predicted"/>
<comment type="caution">
    <text evidence="2">The sequence shown here is derived from an EMBL/GenBank/DDBJ whole genome shotgun (WGS) entry which is preliminary data.</text>
</comment>
<evidence type="ECO:0000313" key="3">
    <source>
        <dbReference type="EMBL" id="KAA1130981.1"/>
    </source>
</evidence>
<reference evidence="4 5" key="1">
    <citation type="submission" date="2019-05" db="EMBL/GenBank/DDBJ databases">
        <title>Emergence of the Ug99 lineage of the wheat stem rust pathogen through somatic hybridization.</title>
        <authorList>
            <person name="Li F."/>
            <person name="Upadhyaya N.M."/>
            <person name="Sperschneider J."/>
            <person name="Matny O."/>
            <person name="Nguyen-Phuc H."/>
            <person name="Mago R."/>
            <person name="Raley C."/>
            <person name="Miller M.E."/>
            <person name="Silverstein K.A.T."/>
            <person name="Henningsen E."/>
            <person name="Hirsch C.D."/>
            <person name="Visser B."/>
            <person name="Pretorius Z.A."/>
            <person name="Steffenson B.J."/>
            <person name="Schwessinger B."/>
            <person name="Dodds P.N."/>
            <person name="Figueroa M."/>
        </authorList>
    </citation>
    <scope>NUCLEOTIDE SEQUENCE [LARGE SCALE GENOMIC DNA]</scope>
    <source>
        <strain evidence="2">21-0</strain>
        <strain evidence="1 5">Ug99</strain>
    </source>
</reference>
<dbReference type="EMBL" id="VDEP01000105">
    <property type="protein sequence ID" value="KAA1130981.1"/>
    <property type="molecule type" value="Genomic_DNA"/>
</dbReference>
<evidence type="ECO:0000313" key="1">
    <source>
        <dbReference type="EMBL" id="KAA1068446.1"/>
    </source>
</evidence>
<dbReference type="AlphaFoldDB" id="A0A5B0PRY0"/>
<sequence>MRLSPRPAIGYGHRNFCKRGASLVLDVIDLGAFMHSPTHNPITMKALAIIWN</sequence>
<evidence type="ECO:0000313" key="5">
    <source>
        <dbReference type="Proteomes" id="UP000325313"/>
    </source>
</evidence>
<evidence type="ECO:0000313" key="4">
    <source>
        <dbReference type="Proteomes" id="UP000324748"/>
    </source>
</evidence>
<dbReference type="Proteomes" id="UP000325313">
    <property type="component" value="Unassembled WGS sequence"/>
</dbReference>
<organism evidence="2 4">
    <name type="scientific">Puccinia graminis f. sp. tritici</name>
    <dbReference type="NCBI Taxonomy" id="56615"/>
    <lineage>
        <taxon>Eukaryota</taxon>
        <taxon>Fungi</taxon>
        <taxon>Dikarya</taxon>
        <taxon>Basidiomycota</taxon>
        <taxon>Pucciniomycotina</taxon>
        <taxon>Pucciniomycetes</taxon>
        <taxon>Pucciniales</taxon>
        <taxon>Pucciniaceae</taxon>
        <taxon>Puccinia</taxon>
    </lineage>
</organism>
<gene>
    <name evidence="2" type="ORF">PGT21_024814</name>
    <name evidence="3" type="ORF">PGTUg99_020193</name>
    <name evidence="1" type="ORF">PGTUg99_022690</name>
</gene>
<evidence type="ECO:0000313" key="2">
    <source>
        <dbReference type="EMBL" id="KAA1104485.1"/>
    </source>
</evidence>
<dbReference type="Proteomes" id="UP000324748">
    <property type="component" value="Unassembled WGS sequence"/>
</dbReference>
<name>A0A5B0PRY0_PUCGR</name>
<protein>
    <submittedName>
        <fullName evidence="2">Uncharacterized protein</fullName>
    </submittedName>
</protein>
<dbReference type="EMBL" id="VDEP01000505">
    <property type="protein sequence ID" value="KAA1068446.1"/>
    <property type="molecule type" value="Genomic_DNA"/>
</dbReference>
<dbReference type="EMBL" id="VSWC01000041">
    <property type="protein sequence ID" value="KAA1104485.1"/>
    <property type="molecule type" value="Genomic_DNA"/>
</dbReference>